<dbReference type="EMBL" id="GAKP01007028">
    <property type="protein sequence ID" value="JAC51924.1"/>
    <property type="molecule type" value="Transcribed_RNA"/>
</dbReference>
<accession>A0A034WB46</accession>
<name>A0A034WB46_BACDO</name>
<organism evidence="1">
    <name type="scientific">Bactrocera dorsalis</name>
    <name type="common">Oriental fruit fly</name>
    <name type="synonym">Dacus dorsalis</name>
    <dbReference type="NCBI Taxonomy" id="27457"/>
    <lineage>
        <taxon>Eukaryota</taxon>
        <taxon>Metazoa</taxon>
        <taxon>Ecdysozoa</taxon>
        <taxon>Arthropoda</taxon>
        <taxon>Hexapoda</taxon>
        <taxon>Insecta</taxon>
        <taxon>Pterygota</taxon>
        <taxon>Neoptera</taxon>
        <taxon>Endopterygota</taxon>
        <taxon>Diptera</taxon>
        <taxon>Brachycera</taxon>
        <taxon>Muscomorpha</taxon>
        <taxon>Tephritoidea</taxon>
        <taxon>Tephritidae</taxon>
        <taxon>Bactrocera</taxon>
        <taxon>Bactrocera</taxon>
    </lineage>
</organism>
<evidence type="ECO:0000313" key="1">
    <source>
        <dbReference type="EMBL" id="JAC51924.1"/>
    </source>
</evidence>
<proteinExistence type="predicted"/>
<sequence length="425" mass="49163">MNKCPIGLSLFCYVCGKFTSPRSRRKISSGTAGIYEEYFDLPVIRDVDWVPNTICTQCNNNLHNWSKRLCLKMGFGIPMIWIDPQGHHTGNCYACKNKFARLNKRNTVHKSVQSAQLPVSHSENVPIPRCPSPTDRYISPTFSTEPTDLLSMYNPTEVESPCRHLEISQARLNTMVRQLKLSQRQAICLAHHLRSVNILSKDVKVYGYRKRQEELLDFFEVNGDNTFSYCKNIPGLKQYMNCEYKPEQWRLFIDSSKNSLKAVLLYVDNTKNPVPIAISSNTKETYEAMKLILDRVQYQQHQWKICADLKVIALLTGLQTGYTKNMCFICHWDTRYRANQYRMRDWKLRTEFHLNVANVVHIPLIPANNILLPPLHIKLGIVKNFIKAINRDAEAFKCLTEIFPRLSVAKIKEGILSLLIERMLC</sequence>
<protein>
    <submittedName>
        <fullName evidence="1">Uncharacterized protein</fullName>
    </submittedName>
</protein>
<dbReference type="PANTHER" id="PTHR46114">
    <property type="entry name" value="APPLE DOMAIN-CONTAINING PROTEIN"/>
    <property type="match status" value="1"/>
</dbReference>
<dbReference type="PANTHER" id="PTHR46114:SF1">
    <property type="entry name" value="ZAD DOMAIN-CONTAINING PROTEIN"/>
    <property type="match status" value="1"/>
</dbReference>
<reference evidence="1" key="1">
    <citation type="journal article" date="2014" name="BMC Genomics">
        <title>Characterizing the developmental transcriptome of the oriental fruit fly, Bactrocera dorsalis (Diptera: Tephritidae) through comparative genomic analysis with Drosophila melanogaster utilizing modENCODE datasets.</title>
        <authorList>
            <person name="Geib S.M."/>
            <person name="Calla B."/>
            <person name="Hall B."/>
            <person name="Hou S."/>
            <person name="Manoukis N.C."/>
        </authorList>
    </citation>
    <scope>NUCLEOTIDE SEQUENCE</scope>
    <source>
        <strain evidence="1">Punador</strain>
    </source>
</reference>
<dbReference type="AlphaFoldDB" id="A0A034WB46"/>
<dbReference type="OrthoDB" id="8063408at2759"/>